<evidence type="ECO:0000313" key="5">
    <source>
        <dbReference type="Proteomes" id="UP000684084"/>
    </source>
</evidence>
<name>A0A915ZIE5_9GLOM</name>
<dbReference type="Pfam" id="PF03221">
    <property type="entry name" value="HTH_Tnp_Tc5"/>
    <property type="match status" value="1"/>
</dbReference>
<dbReference type="GO" id="GO:0005634">
    <property type="term" value="C:nucleus"/>
    <property type="evidence" value="ECO:0007669"/>
    <property type="project" value="TreeGrafter"/>
</dbReference>
<evidence type="ECO:0000313" key="4">
    <source>
        <dbReference type="EMBL" id="CAB5375937.1"/>
    </source>
</evidence>
<feature type="domain" description="HTH CENPB-type" evidence="3">
    <location>
        <begin position="63"/>
        <end position="134"/>
    </location>
</feature>
<protein>
    <recommendedName>
        <fullName evidence="3">HTH CENPB-type domain-containing protein</fullName>
    </recommendedName>
</protein>
<accession>A0A915ZIE5</accession>
<dbReference type="OrthoDB" id="9909311at2759"/>
<evidence type="ECO:0000256" key="1">
    <source>
        <dbReference type="ARBA" id="ARBA00023125"/>
    </source>
</evidence>
<dbReference type="InterPro" id="IPR007889">
    <property type="entry name" value="HTH_Psq"/>
</dbReference>
<dbReference type="SMART" id="SM00674">
    <property type="entry name" value="CENPB"/>
    <property type="match status" value="1"/>
</dbReference>
<dbReference type="GO" id="GO:0003677">
    <property type="term" value="F:DNA binding"/>
    <property type="evidence" value="ECO:0007669"/>
    <property type="project" value="UniProtKB-KW"/>
</dbReference>
<gene>
    <name evidence="4" type="ORF">CHRIB12_LOCUS15073</name>
</gene>
<dbReference type="InterPro" id="IPR006600">
    <property type="entry name" value="HTH_CenpB_DNA-bd_dom"/>
</dbReference>
<proteinExistence type="predicted"/>
<comment type="caution">
    <text evidence="4">The sequence shown here is derived from an EMBL/GenBank/DDBJ whole genome shotgun (WGS) entry which is preliminary data.</text>
</comment>
<keyword evidence="1" id="KW-0238">DNA-binding</keyword>
<keyword evidence="2" id="KW-0539">Nucleus</keyword>
<organism evidence="4 5">
    <name type="scientific">Rhizophagus irregularis</name>
    <dbReference type="NCBI Taxonomy" id="588596"/>
    <lineage>
        <taxon>Eukaryota</taxon>
        <taxon>Fungi</taxon>
        <taxon>Fungi incertae sedis</taxon>
        <taxon>Mucoromycota</taxon>
        <taxon>Glomeromycotina</taxon>
        <taxon>Glomeromycetes</taxon>
        <taxon>Glomerales</taxon>
        <taxon>Glomeraceae</taxon>
        <taxon>Rhizophagus</taxon>
    </lineage>
</organism>
<dbReference type="PANTHER" id="PTHR19303:SF73">
    <property type="entry name" value="PROTEIN PDC2"/>
    <property type="match status" value="1"/>
</dbReference>
<evidence type="ECO:0000259" key="3">
    <source>
        <dbReference type="PROSITE" id="PS51253"/>
    </source>
</evidence>
<dbReference type="PANTHER" id="PTHR19303">
    <property type="entry name" value="TRANSPOSON"/>
    <property type="match status" value="1"/>
</dbReference>
<dbReference type="PROSITE" id="PS51253">
    <property type="entry name" value="HTH_CENPB"/>
    <property type="match status" value="1"/>
</dbReference>
<reference evidence="4" key="1">
    <citation type="submission" date="2020-05" db="EMBL/GenBank/DDBJ databases">
        <authorList>
            <person name="Rincon C."/>
            <person name="Sanders R I."/>
            <person name="Robbins C."/>
            <person name="Chaturvedi A."/>
        </authorList>
    </citation>
    <scope>NUCLEOTIDE SEQUENCE</scope>
    <source>
        <strain evidence="4">CHB12</strain>
    </source>
</reference>
<dbReference type="AlphaFoldDB" id="A0A915ZIE5"/>
<dbReference type="VEuPathDB" id="FungiDB:RhiirFUN_000423"/>
<dbReference type="EMBL" id="CAGKOT010000035">
    <property type="protein sequence ID" value="CAB5375937.1"/>
    <property type="molecule type" value="Genomic_DNA"/>
</dbReference>
<dbReference type="Pfam" id="PF04218">
    <property type="entry name" value="CENP-B_N"/>
    <property type="match status" value="1"/>
</dbReference>
<evidence type="ECO:0000256" key="2">
    <source>
        <dbReference type="ARBA" id="ARBA00023242"/>
    </source>
</evidence>
<dbReference type="Proteomes" id="UP000684084">
    <property type="component" value="Unassembled WGS sequence"/>
</dbReference>
<dbReference type="InterPro" id="IPR050863">
    <property type="entry name" value="CenT-Element_Derived"/>
</dbReference>
<sequence>MLTKRKRVSLSAKQKREICEMKEKDPTLQNVELAQKYNVGKSTITDILRESDRWLTITESQENTKKFRRPKWPQLEGALGLWVDNALNTKQDIDGNILKVKASYFAEQFSIEDFYHSEGWLGGFKKRHGLRQFKKQDEAESAPSAESIERDRFALQQLLAPYNPEDIWNGDETGLFWKMEPSRVLARNSLSGHKKEKSRVTIFCATNTTGSEKMTLTFTVNSLYSHTFGTVYIW</sequence>